<evidence type="ECO:0000256" key="1">
    <source>
        <dbReference type="SAM" id="MobiDB-lite"/>
    </source>
</evidence>
<feature type="region of interest" description="Disordered" evidence="1">
    <location>
        <begin position="109"/>
        <end position="168"/>
    </location>
</feature>
<dbReference type="AlphaFoldDB" id="A0A9N9FR04"/>
<evidence type="ECO:0000313" key="3">
    <source>
        <dbReference type="Proteomes" id="UP000789759"/>
    </source>
</evidence>
<proteinExistence type="predicted"/>
<reference evidence="2" key="1">
    <citation type="submission" date="2021-06" db="EMBL/GenBank/DDBJ databases">
        <authorList>
            <person name="Kallberg Y."/>
            <person name="Tangrot J."/>
            <person name="Rosling A."/>
        </authorList>
    </citation>
    <scope>NUCLEOTIDE SEQUENCE</scope>
    <source>
        <strain evidence="2">FL966</strain>
    </source>
</reference>
<organism evidence="2 3">
    <name type="scientific">Cetraspora pellucida</name>
    <dbReference type="NCBI Taxonomy" id="1433469"/>
    <lineage>
        <taxon>Eukaryota</taxon>
        <taxon>Fungi</taxon>
        <taxon>Fungi incertae sedis</taxon>
        <taxon>Mucoromycota</taxon>
        <taxon>Glomeromycotina</taxon>
        <taxon>Glomeromycetes</taxon>
        <taxon>Diversisporales</taxon>
        <taxon>Gigasporaceae</taxon>
        <taxon>Cetraspora</taxon>
    </lineage>
</organism>
<dbReference type="Proteomes" id="UP000789759">
    <property type="component" value="Unassembled WGS sequence"/>
</dbReference>
<feature type="compositionally biased region" description="Basic and acidic residues" evidence="1">
    <location>
        <begin position="109"/>
        <end position="129"/>
    </location>
</feature>
<sequence length="327" mass="38323">MLNLSNDLFDNDWSLKQTPKIHRAKSCQKKPTKVLKSDSFLKLSSNDNEKKDLKQEQDVKLDAKNVLKKLTNDYLEGLKFELPEPKFASNGQNNLGYHLGIEVDKVEQEPNEQVKDKDELEDLIDKDSNDDNDDNMIWDEDDDRNEIEEDKNKQIGVKKGEQNGDKKDECNKIRKDECIGVKKDKRIRIDKDNRKVIEYFQKATNMGRLPPSGHSLDSCYQTRKWKKIEKLKSLNFRSLEDACDDWNRRVKKLKVLIKETRKLKKFDETHLKPCDQQHDNTKRKAIVKISKLALEEMITILKNGPKTKERIMALEVERRIINDKGMP</sequence>
<feature type="compositionally biased region" description="Basic and acidic residues" evidence="1">
    <location>
        <begin position="150"/>
        <end position="168"/>
    </location>
</feature>
<protein>
    <submittedName>
        <fullName evidence="2">4158_t:CDS:1</fullName>
    </submittedName>
</protein>
<feature type="compositionally biased region" description="Acidic residues" evidence="1">
    <location>
        <begin position="130"/>
        <end position="149"/>
    </location>
</feature>
<evidence type="ECO:0000313" key="2">
    <source>
        <dbReference type="EMBL" id="CAG8555544.1"/>
    </source>
</evidence>
<comment type="caution">
    <text evidence="2">The sequence shown here is derived from an EMBL/GenBank/DDBJ whole genome shotgun (WGS) entry which is preliminary data.</text>
</comment>
<dbReference type="EMBL" id="CAJVQA010002706">
    <property type="protein sequence ID" value="CAG8555544.1"/>
    <property type="molecule type" value="Genomic_DNA"/>
</dbReference>
<accession>A0A9N9FR04</accession>
<keyword evidence="3" id="KW-1185">Reference proteome</keyword>
<gene>
    <name evidence="2" type="ORF">CPELLU_LOCUS4959</name>
</gene>
<name>A0A9N9FR04_9GLOM</name>